<name>A0A5B7HUX4_PORTR</name>
<reference evidence="2 3" key="1">
    <citation type="submission" date="2019-05" db="EMBL/GenBank/DDBJ databases">
        <title>Another draft genome of Portunus trituberculatus and its Hox gene families provides insights of decapod evolution.</title>
        <authorList>
            <person name="Jeong J.-H."/>
            <person name="Song I."/>
            <person name="Kim S."/>
            <person name="Choi T."/>
            <person name="Kim D."/>
            <person name="Ryu S."/>
            <person name="Kim W."/>
        </authorList>
    </citation>
    <scope>NUCLEOTIDE SEQUENCE [LARGE SCALE GENOMIC DNA]</scope>
    <source>
        <tissue evidence="2">Muscle</tissue>
    </source>
</reference>
<sequence>MSSLQQLRFHGAFRLPVSVPAAINGEVNSVAEHCDGVTRLSKGPPDTPVILPRWACLLTPAQTRRQTDRQANRQTDRQADRQTHSRTP</sequence>
<proteinExistence type="predicted"/>
<evidence type="ECO:0000313" key="3">
    <source>
        <dbReference type="Proteomes" id="UP000324222"/>
    </source>
</evidence>
<dbReference type="GO" id="GO:0016740">
    <property type="term" value="F:transferase activity"/>
    <property type="evidence" value="ECO:0007669"/>
    <property type="project" value="UniProtKB-KW"/>
</dbReference>
<keyword evidence="2" id="KW-0808">Transferase</keyword>
<dbReference type="AlphaFoldDB" id="A0A5B7HUX4"/>
<evidence type="ECO:0000313" key="2">
    <source>
        <dbReference type="EMBL" id="MPC73559.1"/>
    </source>
</evidence>
<dbReference type="Proteomes" id="UP000324222">
    <property type="component" value="Unassembled WGS sequence"/>
</dbReference>
<gene>
    <name evidence="2" type="ORF">E2C01_067893</name>
</gene>
<feature type="compositionally biased region" description="Basic and acidic residues" evidence="1">
    <location>
        <begin position="65"/>
        <end position="88"/>
    </location>
</feature>
<keyword evidence="3" id="KW-1185">Reference proteome</keyword>
<accession>A0A5B7HUX4</accession>
<organism evidence="2 3">
    <name type="scientific">Portunus trituberculatus</name>
    <name type="common">Swimming crab</name>
    <name type="synonym">Neptunus trituberculatus</name>
    <dbReference type="NCBI Taxonomy" id="210409"/>
    <lineage>
        <taxon>Eukaryota</taxon>
        <taxon>Metazoa</taxon>
        <taxon>Ecdysozoa</taxon>
        <taxon>Arthropoda</taxon>
        <taxon>Crustacea</taxon>
        <taxon>Multicrustacea</taxon>
        <taxon>Malacostraca</taxon>
        <taxon>Eumalacostraca</taxon>
        <taxon>Eucarida</taxon>
        <taxon>Decapoda</taxon>
        <taxon>Pleocyemata</taxon>
        <taxon>Brachyura</taxon>
        <taxon>Eubrachyura</taxon>
        <taxon>Portunoidea</taxon>
        <taxon>Portunidae</taxon>
        <taxon>Portuninae</taxon>
        <taxon>Portunus</taxon>
    </lineage>
</organism>
<protein>
    <submittedName>
        <fullName evidence="2">Putative glycosyltransferase</fullName>
    </submittedName>
</protein>
<evidence type="ECO:0000256" key="1">
    <source>
        <dbReference type="SAM" id="MobiDB-lite"/>
    </source>
</evidence>
<dbReference type="EMBL" id="VSRR010037017">
    <property type="protein sequence ID" value="MPC73559.1"/>
    <property type="molecule type" value="Genomic_DNA"/>
</dbReference>
<feature type="region of interest" description="Disordered" evidence="1">
    <location>
        <begin position="60"/>
        <end position="88"/>
    </location>
</feature>
<comment type="caution">
    <text evidence="2">The sequence shown here is derived from an EMBL/GenBank/DDBJ whole genome shotgun (WGS) entry which is preliminary data.</text>
</comment>